<comment type="similarity">
    <text evidence="2">Belongs to the Nudix hydrolase family. NudF subfamily.</text>
</comment>
<dbReference type="Pfam" id="PF00293">
    <property type="entry name" value="NUDIX"/>
    <property type="match status" value="1"/>
</dbReference>
<dbReference type="RefSeq" id="WP_111365047.1">
    <property type="nucleotide sequence ID" value="NZ_JASHJG010000014.1"/>
</dbReference>
<feature type="short sequence motif" description="Nudix box" evidence="14">
    <location>
        <begin position="264"/>
        <end position="286"/>
    </location>
</feature>
<dbReference type="InterPro" id="IPR009288">
    <property type="entry name" value="AIG2-like_dom"/>
</dbReference>
<feature type="binding site" evidence="13">
    <location>
        <position position="283"/>
    </location>
    <ligand>
        <name>Mg(2+)</name>
        <dbReference type="ChEBI" id="CHEBI:18420"/>
        <label>1</label>
    </ligand>
</feature>
<dbReference type="Proteomes" id="UP000325291">
    <property type="component" value="Unassembled WGS sequence"/>
</dbReference>
<evidence type="ECO:0000256" key="4">
    <source>
        <dbReference type="ARBA" id="ARBA00013297"/>
    </source>
</evidence>
<dbReference type="InterPro" id="IPR036568">
    <property type="entry name" value="GGCT-like_sf"/>
</dbReference>
<feature type="binding site" evidence="13">
    <location>
        <position position="263"/>
    </location>
    <ligand>
        <name>Mg(2+)</name>
        <dbReference type="ChEBI" id="CHEBI:18420"/>
        <label>1</label>
    </ligand>
</feature>
<dbReference type="NCBIfam" id="TIGR00052">
    <property type="entry name" value="nudix-type nucleoside diphosphatase, YffH/AdpP family"/>
    <property type="match status" value="1"/>
</dbReference>
<dbReference type="GO" id="GO:0047631">
    <property type="term" value="F:ADP-ribose diphosphatase activity"/>
    <property type="evidence" value="ECO:0007669"/>
    <property type="project" value="UniProtKB-EC"/>
</dbReference>
<accession>A0A5A9ZH52</accession>
<dbReference type="Gene3D" id="3.10.490.10">
    <property type="entry name" value="Gamma-glutamyl cyclotransferase-like"/>
    <property type="match status" value="1"/>
</dbReference>
<keyword evidence="17" id="KW-1185">Reference proteome</keyword>
<dbReference type="PROSITE" id="PS51462">
    <property type="entry name" value="NUDIX"/>
    <property type="match status" value="1"/>
</dbReference>
<dbReference type="GO" id="GO:0006753">
    <property type="term" value="P:nucleoside phosphate metabolic process"/>
    <property type="evidence" value="ECO:0007669"/>
    <property type="project" value="TreeGrafter"/>
</dbReference>
<keyword evidence="7 13" id="KW-0460">Magnesium</keyword>
<evidence type="ECO:0000256" key="5">
    <source>
        <dbReference type="ARBA" id="ARBA00022723"/>
    </source>
</evidence>
<dbReference type="Gene3D" id="3.90.79.10">
    <property type="entry name" value="Nucleoside Triphosphate Pyrophosphohydrolase"/>
    <property type="match status" value="1"/>
</dbReference>
<evidence type="ECO:0000259" key="15">
    <source>
        <dbReference type="PROSITE" id="PS51462"/>
    </source>
</evidence>
<dbReference type="InterPro" id="IPR015797">
    <property type="entry name" value="NUDIX_hydrolase-like_dom_sf"/>
</dbReference>
<dbReference type="EMBL" id="VINQ01000004">
    <property type="protein sequence ID" value="KAA0916588.1"/>
    <property type="molecule type" value="Genomic_DNA"/>
</dbReference>
<dbReference type="PANTHER" id="PTHR11839">
    <property type="entry name" value="UDP/ADP-SUGAR PYROPHOSPHATASE"/>
    <property type="match status" value="1"/>
</dbReference>
<evidence type="ECO:0000256" key="6">
    <source>
        <dbReference type="ARBA" id="ARBA00022801"/>
    </source>
</evidence>
<dbReference type="CDD" id="cd24155">
    <property type="entry name" value="NUDIX_ADPRase"/>
    <property type="match status" value="1"/>
</dbReference>
<dbReference type="SUPFAM" id="SSF110857">
    <property type="entry name" value="Gamma-glutamyl cyclotransferase-like"/>
    <property type="match status" value="1"/>
</dbReference>
<evidence type="ECO:0000256" key="14">
    <source>
        <dbReference type="PIRSR" id="PIRSR604385-3"/>
    </source>
</evidence>
<dbReference type="Pfam" id="PF06094">
    <property type="entry name" value="GGACT"/>
    <property type="match status" value="1"/>
</dbReference>
<dbReference type="GO" id="GO:0005829">
    <property type="term" value="C:cytosol"/>
    <property type="evidence" value="ECO:0007669"/>
    <property type="project" value="TreeGrafter"/>
</dbReference>
<dbReference type="GO" id="GO:0046872">
    <property type="term" value="F:metal ion binding"/>
    <property type="evidence" value="ECO:0007669"/>
    <property type="project" value="UniProtKB-KW"/>
</dbReference>
<reference evidence="16 17" key="1">
    <citation type="submission" date="2019-07" db="EMBL/GenBank/DDBJ databases">
        <title>Aquicoccus porphyridii gen. nov., sp. nov., isolated from a small marine red alga, Porphyridium marinum.</title>
        <authorList>
            <person name="Liu L."/>
        </authorList>
    </citation>
    <scope>NUCLEOTIDE SEQUENCE [LARGE SCALE GENOMIC DNA]</scope>
    <source>
        <strain evidence="16 17">L1 8-17</strain>
    </source>
</reference>
<feature type="binding site" evidence="13">
    <location>
        <position position="332"/>
    </location>
    <ligand>
        <name>Mg(2+)</name>
        <dbReference type="ChEBI" id="CHEBI:18420"/>
        <label>1</label>
    </ligand>
</feature>
<dbReference type="GO" id="GO:0019693">
    <property type="term" value="P:ribose phosphate metabolic process"/>
    <property type="evidence" value="ECO:0007669"/>
    <property type="project" value="TreeGrafter"/>
</dbReference>
<dbReference type="PANTHER" id="PTHR11839:SF5">
    <property type="entry name" value="ADP-RIBOSE PYROPHOSPHATASE"/>
    <property type="match status" value="1"/>
</dbReference>
<dbReference type="InterPro" id="IPR004385">
    <property type="entry name" value="NDP_pyrophosphatase"/>
</dbReference>
<evidence type="ECO:0000256" key="2">
    <source>
        <dbReference type="ARBA" id="ARBA00007482"/>
    </source>
</evidence>
<evidence type="ECO:0000256" key="1">
    <source>
        <dbReference type="ARBA" id="ARBA00001946"/>
    </source>
</evidence>
<evidence type="ECO:0000256" key="11">
    <source>
        <dbReference type="ARBA" id="ARBA00033056"/>
    </source>
</evidence>
<proteinExistence type="inferred from homology"/>
<comment type="caution">
    <text evidence="16">The sequence shown here is derived from an EMBL/GenBank/DDBJ whole genome shotgun (WGS) entry which is preliminary data.</text>
</comment>
<comment type="cofactor">
    <cofactor evidence="1 13">
        <name>Mg(2+)</name>
        <dbReference type="ChEBI" id="CHEBI:18420"/>
    </cofactor>
</comment>
<evidence type="ECO:0000313" key="17">
    <source>
        <dbReference type="Proteomes" id="UP000325291"/>
    </source>
</evidence>
<feature type="binding site" evidence="13">
    <location>
        <position position="279"/>
    </location>
    <ligand>
        <name>Mg(2+)</name>
        <dbReference type="ChEBI" id="CHEBI:18420"/>
        <label>1</label>
    </ligand>
</feature>
<organism evidence="16 17">
    <name type="scientific">Aquicoccus porphyridii</name>
    <dbReference type="NCBI Taxonomy" id="1852029"/>
    <lineage>
        <taxon>Bacteria</taxon>
        <taxon>Pseudomonadati</taxon>
        <taxon>Pseudomonadota</taxon>
        <taxon>Alphaproteobacteria</taxon>
        <taxon>Rhodobacterales</taxon>
        <taxon>Paracoccaceae</taxon>
        <taxon>Aquicoccus</taxon>
    </lineage>
</organism>
<comment type="function">
    <text evidence="8">Acts on ADP-mannose and ADP-glucose as well as ADP-ribose. Prevents glycogen biosynthesis. The reaction catalyzed by this enzyme is a limiting step of the gluconeogenic process.</text>
</comment>
<protein>
    <recommendedName>
        <fullName evidence="4">ADP-ribose pyrophosphatase</fullName>
        <ecNumber evidence="3">3.6.1.13</ecNumber>
    </recommendedName>
    <alternativeName>
        <fullName evidence="9">ADP-ribose diphosphatase</fullName>
    </alternativeName>
    <alternativeName>
        <fullName evidence="11">ADP-ribose phosphohydrolase</fullName>
    </alternativeName>
    <alternativeName>
        <fullName evidence="10">Adenosine diphosphoribose pyrophosphatase</fullName>
    </alternativeName>
</protein>
<dbReference type="AlphaFoldDB" id="A0A5A9ZH52"/>
<evidence type="ECO:0000256" key="12">
    <source>
        <dbReference type="ARBA" id="ARBA00049546"/>
    </source>
</evidence>
<keyword evidence="5 13" id="KW-0479">Metal-binding</keyword>
<dbReference type="InterPro" id="IPR013024">
    <property type="entry name" value="GGCT-like"/>
</dbReference>
<evidence type="ECO:0000313" key="16">
    <source>
        <dbReference type="EMBL" id="KAA0916588.1"/>
    </source>
</evidence>
<evidence type="ECO:0000256" key="9">
    <source>
        <dbReference type="ARBA" id="ARBA00030162"/>
    </source>
</evidence>
<evidence type="ECO:0000256" key="7">
    <source>
        <dbReference type="ARBA" id="ARBA00022842"/>
    </source>
</evidence>
<sequence>MTNIFLYGTLRHAPLLEIVSGQPAGSLGPVPARLAGYRVAQADGQGFPLIEVCAGASCEGVVLLDVPEAAVARLDFYELGFGYDLRDVTVDTAEGAVAARVYFPHPDLWRAGANWTLEAWLREEWPVARHAAREVMEYFGRLSGDEVAARYGMILTRAAARVRAEANPTPTVLRHAGRRESVEEAAAEMSHAGFFLTRVYRLRHPLFAGGMSEWLTREVFISGDAALVLPYDPVRDRVMLIEQFRMGPYARGDGLPWLLEPIAGRIDAGETVEAAARREAVEEAGLRLKRLERIGGFYSSPGYSSEYFNCFLGLADLPEKAAGRGGVEDEHEDIRSHVLGFDEVMALMESGEANNAPIVLMLLWLQRERPRLRAAAGG</sequence>
<comment type="catalytic activity">
    <reaction evidence="12">
        <text>ADP-D-ribose + H2O = D-ribose 5-phosphate + AMP + 2 H(+)</text>
        <dbReference type="Rhea" id="RHEA:10412"/>
        <dbReference type="ChEBI" id="CHEBI:15377"/>
        <dbReference type="ChEBI" id="CHEBI:15378"/>
        <dbReference type="ChEBI" id="CHEBI:57967"/>
        <dbReference type="ChEBI" id="CHEBI:78346"/>
        <dbReference type="ChEBI" id="CHEBI:456215"/>
        <dbReference type="EC" id="3.6.1.13"/>
    </reaction>
</comment>
<dbReference type="EC" id="3.6.1.13" evidence="3"/>
<evidence type="ECO:0000256" key="8">
    <source>
        <dbReference type="ARBA" id="ARBA00025164"/>
    </source>
</evidence>
<dbReference type="InterPro" id="IPR020084">
    <property type="entry name" value="NUDIX_hydrolase_CS"/>
</dbReference>
<keyword evidence="6" id="KW-0378">Hydrolase</keyword>
<dbReference type="PROSITE" id="PS00893">
    <property type="entry name" value="NUDIX_BOX"/>
    <property type="match status" value="1"/>
</dbReference>
<feature type="domain" description="Nudix hydrolase" evidence="15">
    <location>
        <begin position="221"/>
        <end position="361"/>
    </location>
</feature>
<dbReference type="CDD" id="cd06661">
    <property type="entry name" value="GGCT_like"/>
    <property type="match status" value="1"/>
</dbReference>
<evidence type="ECO:0000256" key="13">
    <source>
        <dbReference type="PIRSR" id="PIRSR604385-2"/>
    </source>
</evidence>
<dbReference type="SUPFAM" id="SSF55811">
    <property type="entry name" value="Nudix"/>
    <property type="match status" value="1"/>
</dbReference>
<evidence type="ECO:0000256" key="3">
    <source>
        <dbReference type="ARBA" id="ARBA00012453"/>
    </source>
</evidence>
<gene>
    <name evidence="16" type="ORF">FLO80_07105</name>
</gene>
<evidence type="ECO:0000256" key="10">
    <source>
        <dbReference type="ARBA" id="ARBA00030308"/>
    </source>
</evidence>
<dbReference type="InterPro" id="IPR000086">
    <property type="entry name" value="NUDIX_hydrolase_dom"/>
</dbReference>
<dbReference type="GO" id="GO:0019144">
    <property type="term" value="F:ADP-sugar diphosphatase activity"/>
    <property type="evidence" value="ECO:0007669"/>
    <property type="project" value="TreeGrafter"/>
</dbReference>
<name>A0A5A9ZH52_9RHOB</name>